<dbReference type="Pfam" id="PF13406">
    <property type="entry name" value="SLT_2"/>
    <property type="match status" value="1"/>
</dbReference>
<protein>
    <submittedName>
        <fullName evidence="3">Membrane-bound lytic murein transglycosylase</fullName>
    </submittedName>
</protein>
<dbReference type="PANTHER" id="PTHR30163:SF8">
    <property type="entry name" value="LYTIC MUREIN TRANSGLYCOSYLASE"/>
    <property type="match status" value="1"/>
</dbReference>
<dbReference type="OrthoDB" id="9772911at2"/>
<dbReference type="InterPro" id="IPR031304">
    <property type="entry name" value="SLT_2"/>
</dbReference>
<proteinExistence type="predicted"/>
<dbReference type="InterPro" id="IPR011970">
    <property type="entry name" value="MltB_2"/>
</dbReference>
<accession>B8CNS2</accession>
<feature type="chain" id="PRO_5002869732" evidence="1">
    <location>
        <begin position="23"/>
        <end position="333"/>
    </location>
</feature>
<feature type="domain" description="Transglycosylase SLT" evidence="2">
    <location>
        <begin position="33"/>
        <end position="325"/>
    </location>
</feature>
<dbReference type="Gene3D" id="1.10.8.350">
    <property type="entry name" value="Bacterial muramidase"/>
    <property type="match status" value="1"/>
</dbReference>
<dbReference type="GO" id="GO:0009253">
    <property type="term" value="P:peptidoglycan catabolic process"/>
    <property type="evidence" value="ECO:0007669"/>
    <property type="project" value="TreeGrafter"/>
</dbReference>
<dbReference type="HOGENOM" id="CLU_035402_0_1_6"/>
<organism evidence="3 4">
    <name type="scientific">Shewanella piezotolerans (strain WP3 / JCM 13877)</name>
    <dbReference type="NCBI Taxonomy" id="225849"/>
    <lineage>
        <taxon>Bacteria</taxon>
        <taxon>Pseudomonadati</taxon>
        <taxon>Pseudomonadota</taxon>
        <taxon>Gammaproteobacteria</taxon>
        <taxon>Alteromonadales</taxon>
        <taxon>Shewanellaceae</taxon>
        <taxon>Shewanella</taxon>
    </lineage>
</organism>
<feature type="signal peptide" evidence="1">
    <location>
        <begin position="1"/>
        <end position="22"/>
    </location>
</feature>
<keyword evidence="4" id="KW-1185">Reference proteome</keyword>
<dbReference type="Proteomes" id="UP000000753">
    <property type="component" value="Chromosome"/>
</dbReference>
<dbReference type="eggNOG" id="COG2951">
    <property type="taxonomic scope" value="Bacteria"/>
</dbReference>
<dbReference type="InterPro" id="IPR023346">
    <property type="entry name" value="Lysozyme-like_dom_sf"/>
</dbReference>
<reference evidence="3 4" key="1">
    <citation type="journal article" date="2008" name="PLoS ONE">
        <title>Environmental adaptation: genomic analysis of the piezotolerant and psychrotolerant deep-sea iron reducing bacterium Shewanella piezotolerans WP3.</title>
        <authorList>
            <person name="Wang F."/>
            <person name="Wang J."/>
            <person name="Jian H."/>
            <person name="Zhang B."/>
            <person name="Li S."/>
            <person name="Wang F."/>
            <person name="Zeng X."/>
            <person name="Gao L."/>
            <person name="Bartlett D.H."/>
            <person name="Yu J."/>
            <person name="Hu S."/>
            <person name="Xiao X."/>
        </authorList>
    </citation>
    <scope>NUCLEOTIDE SEQUENCE [LARGE SCALE GENOMIC DNA]</scope>
    <source>
        <strain evidence="4">WP3 / JCM 13877</strain>
    </source>
</reference>
<gene>
    <name evidence="3" type="ordered locus">swp_2295</name>
</gene>
<name>B8CNS2_SHEPW</name>
<evidence type="ECO:0000259" key="2">
    <source>
        <dbReference type="Pfam" id="PF13406"/>
    </source>
</evidence>
<dbReference type="PANTHER" id="PTHR30163">
    <property type="entry name" value="MEMBRANE-BOUND LYTIC MUREIN TRANSGLYCOSYLASE B"/>
    <property type="match status" value="1"/>
</dbReference>
<evidence type="ECO:0000256" key="1">
    <source>
        <dbReference type="SAM" id="SignalP"/>
    </source>
</evidence>
<dbReference type="EMBL" id="CP000472">
    <property type="protein sequence ID" value="ACJ29041.1"/>
    <property type="molecule type" value="Genomic_DNA"/>
</dbReference>
<dbReference type="NCBIfam" id="TIGR02283">
    <property type="entry name" value="MltB_2"/>
    <property type="match status" value="1"/>
</dbReference>
<dbReference type="InterPro" id="IPR043426">
    <property type="entry name" value="MltB-like"/>
</dbReference>
<sequence>MLLSKQALTLTCGLVLSFNAIASDATSASKGSFSEYVTQLKLEAVEQGVKEQTINDVFPKIKMFKKAVASDKAQPETKLTLETYLPRVVPDWKVEKARNLFKTHQVELERIGELYGVQPRFIVALWGVESNFGKLTGSYPVLSVTASLAYEGRREDFFKKEFFAALKIAEEQQFTFEEMKGSWAGAMGQTQFMPTSFLAYAQDGDGDGKKDIWNNSSDAFASAAYYLQQAGWKESETWGRQVKTPTDFDAKLANLAVKKTFSQWQALGVRRFNGNDLPNRDDMMISMVMPDGEQGRKYLVYDNYRGLLRWNKSNYFAISVAYLSERIKYPPIS</sequence>
<keyword evidence="1" id="KW-0732">Signal</keyword>
<dbReference type="Gene3D" id="1.10.530.10">
    <property type="match status" value="1"/>
</dbReference>
<dbReference type="RefSeq" id="WP_020912401.1">
    <property type="nucleotide sequence ID" value="NC_011566.1"/>
</dbReference>
<dbReference type="STRING" id="225849.swp_2295"/>
<evidence type="ECO:0000313" key="4">
    <source>
        <dbReference type="Proteomes" id="UP000000753"/>
    </source>
</evidence>
<dbReference type="SUPFAM" id="SSF53955">
    <property type="entry name" value="Lysozyme-like"/>
    <property type="match status" value="1"/>
</dbReference>
<dbReference type="CDD" id="cd13399">
    <property type="entry name" value="Slt35-like"/>
    <property type="match status" value="1"/>
</dbReference>
<evidence type="ECO:0000313" key="3">
    <source>
        <dbReference type="EMBL" id="ACJ29041.1"/>
    </source>
</evidence>
<dbReference type="KEGG" id="swp:swp_2295"/>
<dbReference type="AlphaFoldDB" id="B8CNS2"/>
<dbReference type="CAZy" id="GH103">
    <property type="family name" value="Glycoside Hydrolase Family 103"/>
</dbReference>
<dbReference type="FunFam" id="1.10.8.350:FF:000001">
    <property type="entry name" value="Lytic murein transglycosylase B"/>
    <property type="match status" value="1"/>
</dbReference>
<dbReference type="GO" id="GO:0008933">
    <property type="term" value="F:peptidoglycan lytic transglycosylase activity"/>
    <property type="evidence" value="ECO:0007669"/>
    <property type="project" value="TreeGrafter"/>
</dbReference>